<dbReference type="Gene3D" id="3.40.367.20">
    <property type="match status" value="1"/>
</dbReference>
<keyword evidence="6 11" id="KW-0547">Nucleotide-binding</keyword>
<dbReference type="GO" id="GO:0004340">
    <property type="term" value="F:glucokinase activity"/>
    <property type="evidence" value="ECO:0007669"/>
    <property type="project" value="TreeGrafter"/>
</dbReference>
<keyword evidence="8" id="KW-0496">Mitochondrion</keyword>
<comment type="caution">
    <text evidence="12">The sequence shown here is derived from an EMBL/GenBank/DDBJ whole genome shotgun (WGS) entry which is preliminary data.</text>
</comment>
<dbReference type="GO" id="GO:0008865">
    <property type="term" value="F:fructokinase activity"/>
    <property type="evidence" value="ECO:0007669"/>
    <property type="project" value="TreeGrafter"/>
</dbReference>
<dbReference type="GO" id="GO:0005829">
    <property type="term" value="C:cytosol"/>
    <property type="evidence" value="ECO:0007669"/>
    <property type="project" value="TreeGrafter"/>
</dbReference>
<evidence type="ECO:0000256" key="10">
    <source>
        <dbReference type="ARBA" id="ARBA00023152"/>
    </source>
</evidence>
<evidence type="ECO:0000256" key="4">
    <source>
        <dbReference type="ARBA" id="ARBA00009225"/>
    </source>
</evidence>
<dbReference type="PRINTS" id="PR00475">
    <property type="entry name" value="HEXOKINASE"/>
</dbReference>
<dbReference type="Pfam" id="PF03727">
    <property type="entry name" value="Hexokinase_2"/>
    <property type="match status" value="1"/>
</dbReference>
<dbReference type="GO" id="GO:0006096">
    <property type="term" value="P:glycolytic process"/>
    <property type="evidence" value="ECO:0007669"/>
    <property type="project" value="UniProtKB-UniPathway"/>
</dbReference>
<name>A0A6A4NLA5_LUPAL</name>
<evidence type="ECO:0000313" key="13">
    <source>
        <dbReference type="Proteomes" id="UP000447434"/>
    </source>
</evidence>
<dbReference type="FunFam" id="3.30.420.40:FF:000034">
    <property type="entry name" value="Phosphotransferase"/>
    <property type="match status" value="1"/>
</dbReference>
<dbReference type="GO" id="GO:0005536">
    <property type="term" value="F:D-glucose binding"/>
    <property type="evidence" value="ECO:0007669"/>
    <property type="project" value="InterPro"/>
</dbReference>
<keyword evidence="8" id="KW-1000">Mitochondrion outer membrane</keyword>
<sequence>MEKAVSIVKDFKEQCETPLGKLREVADAMNFEMHAGLDSEAASSMLKMLITYVHKLPTGDEKGLFYALDLGGTNIRALRVHLGGKEKGIVRIESEKVSIPPHLMTSSSNELFDFIATSLAKFVSSEPQEFHPPHGRQRELGFTFSFPVRQTSIVSGTLIKWTKSFDIEDLVGEDVVRKLTKSMAKIGLNMRVAALVNDTVGTLARARFSNHDVIVGVVFGTGTNAAYVEHAHAIPKWHGLVPKSGEMVINTEWGDFCSIHLPLTEYDQALDAESINPGEQIFEKVISGMYLGDIVRRALLKMAEEANFFGDTIPPKLAIPFILKAYEMAAMNHDTSSDLKVVGNRLRDIFEIHNTSLIVRKIVVELCDIVVIRAARLAAAGIFGLLKKTGRDTVKVVEQQRPVIALDGGLFEQYPKFRTCLESTLKELLRIEAAETIVIEHSQDGSGVGAALLAASHSQYLGVEDH</sequence>
<evidence type="ECO:0000256" key="2">
    <source>
        <dbReference type="ARBA" id="ARBA00004888"/>
    </source>
</evidence>
<dbReference type="InterPro" id="IPR001312">
    <property type="entry name" value="Hexokinase"/>
</dbReference>
<dbReference type="CDD" id="cd24020">
    <property type="entry name" value="ASKHA_NBD_HK_plant"/>
    <property type="match status" value="1"/>
</dbReference>
<evidence type="ECO:0000256" key="6">
    <source>
        <dbReference type="ARBA" id="ARBA00022741"/>
    </source>
</evidence>
<dbReference type="Gene3D" id="3.30.420.40">
    <property type="match status" value="1"/>
</dbReference>
<dbReference type="PANTHER" id="PTHR19443:SF64">
    <property type="entry name" value="PHOSPHOTRANSFERASE"/>
    <property type="match status" value="1"/>
</dbReference>
<dbReference type="GO" id="GO:0001678">
    <property type="term" value="P:intracellular glucose homeostasis"/>
    <property type="evidence" value="ECO:0007669"/>
    <property type="project" value="InterPro"/>
</dbReference>
<dbReference type="GO" id="GO:0005524">
    <property type="term" value="F:ATP binding"/>
    <property type="evidence" value="ECO:0007669"/>
    <property type="project" value="UniProtKB-UniRule"/>
</dbReference>
<protein>
    <recommendedName>
        <fullName evidence="11">Phosphotransferase</fullName>
        <ecNumber evidence="11">2.7.1.-</ecNumber>
    </recommendedName>
</protein>
<dbReference type="GO" id="GO:0005741">
    <property type="term" value="C:mitochondrial outer membrane"/>
    <property type="evidence" value="ECO:0007669"/>
    <property type="project" value="UniProtKB-SubCell"/>
</dbReference>
<comment type="similarity">
    <text evidence="4 11">Belongs to the hexokinase family.</text>
</comment>
<evidence type="ECO:0000256" key="5">
    <source>
        <dbReference type="ARBA" id="ARBA00022679"/>
    </source>
</evidence>
<dbReference type="FunFam" id="3.40.367.20:FF:000003">
    <property type="entry name" value="Phosphotransferase"/>
    <property type="match status" value="1"/>
</dbReference>
<evidence type="ECO:0000256" key="3">
    <source>
        <dbReference type="ARBA" id="ARBA00005028"/>
    </source>
</evidence>
<evidence type="ECO:0000256" key="8">
    <source>
        <dbReference type="ARBA" id="ARBA00022787"/>
    </source>
</evidence>
<comment type="pathway">
    <text evidence="2">Carbohydrate degradation; glycolysis; D-glyceraldehyde 3-phosphate and glycerone phosphate from D-glucose: step 1/4.</text>
</comment>
<reference evidence="13" key="1">
    <citation type="journal article" date="2020" name="Nat. Commun.">
        <title>Genome sequence of the cluster root forming white lupin.</title>
        <authorList>
            <person name="Hufnagel B."/>
            <person name="Marques A."/>
            <person name="Soriano A."/>
            <person name="Marques L."/>
            <person name="Divol F."/>
            <person name="Doumas P."/>
            <person name="Sallet E."/>
            <person name="Mancinotti D."/>
            <person name="Carrere S."/>
            <person name="Marande W."/>
            <person name="Arribat S."/>
            <person name="Keller J."/>
            <person name="Huneau C."/>
            <person name="Blein T."/>
            <person name="Aime D."/>
            <person name="Laguerre M."/>
            <person name="Taylor J."/>
            <person name="Schubert V."/>
            <person name="Nelson M."/>
            <person name="Geu-Flores F."/>
            <person name="Crespi M."/>
            <person name="Gallardo-Guerrero K."/>
            <person name="Delaux P.-M."/>
            <person name="Salse J."/>
            <person name="Berges H."/>
            <person name="Guyot R."/>
            <person name="Gouzy J."/>
            <person name="Peret B."/>
        </authorList>
    </citation>
    <scope>NUCLEOTIDE SEQUENCE [LARGE SCALE GENOMIC DNA]</scope>
    <source>
        <strain evidence="13">cv. Amiga</strain>
    </source>
</reference>
<organism evidence="12 13">
    <name type="scientific">Lupinus albus</name>
    <name type="common">White lupine</name>
    <name type="synonym">Lupinus termis</name>
    <dbReference type="NCBI Taxonomy" id="3870"/>
    <lineage>
        <taxon>Eukaryota</taxon>
        <taxon>Viridiplantae</taxon>
        <taxon>Streptophyta</taxon>
        <taxon>Embryophyta</taxon>
        <taxon>Tracheophyta</taxon>
        <taxon>Spermatophyta</taxon>
        <taxon>Magnoliopsida</taxon>
        <taxon>eudicotyledons</taxon>
        <taxon>Gunneridae</taxon>
        <taxon>Pentapetalae</taxon>
        <taxon>rosids</taxon>
        <taxon>fabids</taxon>
        <taxon>Fabales</taxon>
        <taxon>Fabaceae</taxon>
        <taxon>Papilionoideae</taxon>
        <taxon>50 kb inversion clade</taxon>
        <taxon>genistoids sensu lato</taxon>
        <taxon>core genistoids</taxon>
        <taxon>Genisteae</taxon>
        <taxon>Lupinus</taxon>
    </lineage>
</organism>
<dbReference type="SUPFAM" id="SSF53067">
    <property type="entry name" value="Actin-like ATPase domain"/>
    <property type="match status" value="2"/>
</dbReference>
<dbReference type="AlphaFoldDB" id="A0A6A4NLA5"/>
<dbReference type="OrthoDB" id="419537at2759"/>
<gene>
    <name evidence="12" type="ORF">Lalb_Chr20g0119931</name>
</gene>
<dbReference type="InterPro" id="IPR022673">
    <property type="entry name" value="Hexokinase_C"/>
</dbReference>
<dbReference type="PROSITE" id="PS51748">
    <property type="entry name" value="HEXOKINASE_2"/>
    <property type="match status" value="1"/>
</dbReference>
<evidence type="ECO:0000256" key="11">
    <source>
        <dbReference type="RuleBase" id="RU362007"/>
    </source>
</evidence>
<keyword evidence="8" id="KW-0472">Membrane</keyword>
<keyword evidence="13" id="KW-1185">Reference proteome</keyword>
<keyword evidence="9 11" id="KW-0067">ATP-binding</keyword>
<keyword evidence="10 11" id="KW-0324">Glycolysis</keyword>
<keyword evidence="5 11" id="KW-0808">Transferase</keyword>
<dbReference type="UniPathway" id="UPA00109">
    <property type="reaction ID" value="UER00180"/>
</dbReference>
<evidence type="ECO:0000256" key="9">
    <source>
        <dbReference type="ARBA" id="ARBA00022840"/>
    </source>
</evidence>
<dbReference type="Proteomes" id="UP000447434">
    <property type="component" value="Chromosome 20"/>
</dbReference>
<dbReference type="InterPro" id="IPR043129">
    <property type="entry name" value="ATPase_NBD"/>
</dbReference>
<dbReference type="UniPathway" id="UPA00242"/>
<dbReference type="InterPro" id="IPR022672">
    <property type="entry name" value="Hexokinase_N"/>
</dbReference>
<evidence type="ECO:0000313" key="12">
    <source>
        <dbReference type="EMBL" id="KAE9591575.1"/>
    </source>
</evidence>
<evidence type="ECO:0000256" key="7">
    <source>
        <dbReference type="ARBA" id="ARBA00022777"/>
    </source>
</evidence>
<comment type="subcellular location">
    <subcellularLocation>
        <location evidence="1">Mitochondrion outer membrane</location>
        <topology evidence="1">Single-pass membrane protein</topology>
    </subcellularLocation>
</comment>
<accession>A0A6A4NLA5</accession>
<comment type="pathway">
    <text evidence="3">Carbohydrate metabolism; hexose metabolism.</text>
</comment>
<evidence type="ECO:0000256" key="1">
    <source>
        <dbReference type="ARBA" id="ARBA00004572"/>
    </source>
</evidence>
<dbReference type="EC" id="2.7.1.-" evidence="11"/>
<proteinExistence type="inferred from homology"/>
<keyword evidence="7 11" id="KW-0418">Kinase</keyword>
<dbReference type="PANTHER" id="PTHR19443">
    <property type="entry name" value="HEXOKINASE"/>
    <property type="match status" value="1"/>
</dbReference>
<dbReference type="Pfam" id="PF00349">
    <property type="entry name" value="Hexokinase_1"/>
    <property type="match status" value="1"/>
</dbReference>
<dbReference type="GO" id="GO:0006006">
    <property type="term" value="P:glucose metabolic process"/>
    <property type="evidence" value="ECO:0007669"/>
    <property type="project" value="TreeGrafter"/>
</dbReference>
<dbReference type="EMBL" id="WOCE01000020">
    <property type="protein sequence ID" value="KAE9591575.1"/>
    <property type="molecule type" value="Genomic_DNA"/>
</dbReference>